<accession>A0ABS2TF89</accession>
<dbReference type="PANTHER" id="PTHR47916:SF1">
    <property type="entry name" value="3-HYDROXY-5-PHOSPHONOOXYPENTANE-2,4-DIONE THIOLASE"/>
    <property type="match status" value="1"/>
</dbReference>
<protein>
    <recommendedName>
        <fullName evidence="3">Phospho-2-dehydro-3-deoxyheptonate aldolase</fullName>
    </recommendedName>
</protein>
<name>A0ABS2TF89_9ACTO</name>
<dbReference type="InterPro" id="IPR050456">
    <property type="entry name" value="DeoC/FbaB_aldolase"/>
</dbReference>
<evidence type="ECO:0000313" key="2">
    <source>
        <dbReference type="Proteomes" id="UP000705983"/>
    </source>
</evidence>
<reference evidence="2" key="1">
    <citation type="submission" date="2021-02" db="EMBL/GenBank/DDBJ databases">
        <title>Leucobacter sp. CX169.</title>
        <authorList>
            <person name="Cheng Y."/>
        </authorList>
    </citation>
    <scope>NUCLEOTIDE SEQUENCE [LARGE SCALE GENOMIC DNA]</scope>
    <source>
        <strain evidence="2">JY899</strain>
    </source>
</reference>
<sequence length="259" mass="27526">MNRIFAADGKSVSLALDGFGFSEKTAGVDAAARKVPEMVEHGLDNVLVTYGQARNFAQYFTGAGLTLRVDTTTAVYDGSVPDNMPAFDILDAVKLGADGVVIMNFPGAHNERATNEFAARLTRQSAEWNVPFMCEALPFGYAVTTPESADPEKIATAARFSEELGADIIKTRFSGTDRDRLIVENCTVPVLALGGPKSDHETYFGFVAHVMACGAKGVAVGRNVTQDPKPLAMVSALGALVHEDATAAQAMALYTQIDD</sequence>
<evidence type="ECO:0000313" key="1">
    <source>
        <dbReference type="EMBL" id="MBM9433325.1"/>
    </source>
</evidence>
<dbReference type="EMBL" id="JAFFJS010000003">
    <property type="protein sequence ID" value="MBM9433325.1"/>
    <property type="molecule type" value="Genomic_DNA"/>
</dbReference>
<gene>
    <name evidence="1" type="ORF">JVW63_06395</name>
</gene>
<dbReference type="RefSeq" id="WP_204736294.1">
    <property type="nucleotide sequence ID" value="NZ_JACEXG010000003.1"/>
</dbReference>
<keyword evidence="2" id="KW-1185">Reference proteome</keyword>
<dbReference type="Pfam" id="PF01791">
    <property type="entry name" value="DeoC"/>
    <property type="match status" value="1"/>
</dbReference>
<dbReference type="Proteomes" id="UP000705983">
    <property type="component" value="Unassembled WGS sequence"/>
</dbReference>
<dbReference type="SMART" id="SM01133">
    <property type="entry name" value="DeoC"/>
    <property type="match status" value="1"/>
</dbReference>
<comment type="caution">
    <text evidence="1">The sequence shown here is derived from an EMBL/GenBank/DDBJ whole genome shotgun (WGS) entry which is preliminary data.</text>
</comment>
<dbReference type="InterPro" id="IPR002915">
    <property type="entry name" value="DeoC/FbaB/LacD_aldolase"/>
</dbReference>
<evidence type="ECO:0008006" key="3">
    <source>
        <dbReference type="Google" id="ProtNLM"/>
    </source>
</evidence>
<dbReference type="PANTHER" id="PTHR47916">
    <property type="entry name" value="FRUCTOSE-BISPHOSPHATE ALDOLASE CLASS 1"/>
    <property type="match status" value="1"/>
</dbReference>
<dbReference type="Gene3D" id="3.20.20.70">
    <property type="entry name" value="Aldolase class I"/>
    <property type="match status" value="1"/>
</dbReference>
<dbReference type="InterPro" id="IPR041720">
    <property type="entry name" value="FbaB-like"/>
</dbReference>
<dbReference type="PIRSF" id="PIRSF038992">
    <property type="entry name" value="Aldolase_Ia"/>
    <property type="match status" value="1"/>
</dbReference>
<organism evidence="1 2">
    <name type="scientific">Flaviflexus equikiangi</name>
    <dbReference type="NCBI Taxonomy" id="2758573"/>
    <lineage>
        <taxon>Bacteria</taxon>
        <taxon>Bacillati</taxon>
        <taxon>Actinomycetota</taxon>
        <taxon>Actinomycetes</taxon>
        <taxon>Actinomycetales</taxon>
        <taxon>Actinomycetaceae</taxon>
        <taxon>Flaviflexus</taxon>
    </lineage>
</organism>
<proteinExistence type="predicted"/>
<dbReference type="InterPro" id="IPR013785">
    <property type="entry name" value="Aldolase_TIM"/>
</dbReference>
<dbReference type="SUPFAM" id="SSF51569">
    <property type="entry name" value="Aldolase"/>
    <property type="match status" value="1"/>
</dbReference>